<proteinExistence type="predicted"/>
<organism evidence="1 2">
    <name type="scientific">Lelliottia amnigena</name>
    <name type="common">Enterobacter amnigenus</name>
    <dbReference type="NCBI Taxonomy" id="61646"/>
    <lineage>
        <taxon>Bacteria</taxon>
        <taxon>Pseudomonadati</taxon>
        <taxon>Pseudomonadota</taxon>
        <taxon>Gammaproteobacteria</taxon>
        <taxon>Enterobacterales</taxon>
        <taxon>Enterobacteriaceae</taxon>
        <taxon>Lelliottia</taxon>
    </lineage>
</organism>
<sequence length="101" mass="11258">MTDCCSPGRYVHGQDIFKTLFQSPNHEHGNWTHPALNRSGCETPAELAYWLRSHGLLCFVMTMCDEAPEAFAAGFTDKTPDDDGLFLESVHDTCYGPAVFE</sequence>
<protein>
    <submittedName>
        <fullName evidence="1">Uncharacterized protein</fullName>
    </submittedName>
</protein>
<comment type="caution">
    <text evidence="1">The sequence shown here is derived from an EMBL/GenBank/DDBJ whole genome shotgun (WGS) entry which is preliminary data.</text>
</comment>
<keyword evidence="2" id="KW-1185">Reference proteome</keyword>
<dbReference type="Proteomes" id="UP001335910">
    <property type="component" value="Unassembled WGS sequence"/>
</dbReference>
<evidence type="ECO:0000313" key="1">
    <source>
        <dbReference type="EMBL" id="MEE9686094.1"/>
    </source>
</evidence>
<dbReference type="EMBL" id="JAZKLI010000002">
    <property type="protein sequence ID" value="MEE9686094.1"/>
    <property type="molecule type" value="Genomic_DNA"/>
</dbReference>
<evidence type="ECO:0000313" key="2">
    <source>
        <dbReference type="Proteomes" id="UP001335910"/>
    </source>
</evidence>
<reference evidence="1 2" key="1">
    <citation type="submission" date="2023-10" db="EMBL/GenBank/DDBJ databases">
        <title>Wastewater isolates of ESBL- and carbapenemase-producing Gram-negative bacteria from New Zealand.</title>
        <authorList>
            <person name="Straub C."/>
            <person name="Weaver L."/>
            <person name="Cornelius A."/>
            <person name="Mcgill E."/>
            <person name="Dyet K."/>
            <person name="White L."/>
            <person name="Pattis I."/>
        </authorList>
    </citation>
    <scope>NUCLEOTIDE SEQUENCE [LARGE SCALE GENOMIC DNA]</scope>
    <source>
        <strain evidence="1 2">ESBL35</strain>
    </source>
</reference>
<gene>
    <name evidence="1" type="ORF">V4839_21885</name>
</gene>
<dbReference type="RefSeq" id="WP_320741528.1">
    <property type="nucleotide sequence ID" value="NZ_JAZKLB010000002.1"/>
</dbReference>
<name>A0ABU7UGQ0_LELAM</name>
<accession>A0ABU7UGQ0</accession>